<feature type="domain" description="Tim44-like" evidence="5">
    <location>
        <begin position="74"/>
        <end position="222"/>
    </location>
</feature>
<dbReference type="NCBIfam" id="NF033779">
    <property type="entry name" value="Tim44_TimA_adap"/>
    <property type="match status" value="1"/>
</dbReference>
<dbReference type="InterPro" id="IPR039544">
    <property type="entry name" value="Tim44-like"/>
</dbReference>
<organism evidence="6 7">
    <name type="scientific">Profundibacterium mesophilum KAUST100406-0324</name>
    <dbReference type="NCBI Taxonomy" id="1037889"/>
    <lineage>
        <taxon>Bacteria</taxon>
        <taxon>Pseudomonadati</taxon>
        <taxon>Pseudomonadota</taxon>
        <taxon>Alphaproteobacteria</taxon>
        <taxon>Rhodobacterales</taxon>
        <taxon>Roseobacteraceae</taxon>
        <taxon>Profundibacterium</taxon>
    </lineage>
</organism>
<reference evidence="6" key="1">
    <citation type="submission" date="2013-03" db="EMBL/GenBank/DDBJ databases">
        <title>Genome Sequence of the Profundibacterium mesophilum strain KAUST100406-0324T from Red Sea, a novel genus in the family Rhodobacteraceae.</title>
        <authorList>
            <person name="Essack M."/>
            <person name="Alam I."/>
            <person name="Lafi F."/>
            <person name="Alawi W."/>
            <person name="Kamanu F."/>
            <person name="Al-Suwailem A."/>
            <person name="Lee O.O."/>
            <person name="Xu Y."/>
            <person name="Bajic V."/>
            <person name="Qian P.-Y."/>
            <person name="Archer J."/>
        </authorList>
    </citation>
    <scope>NUCLEOTIDE SEQUENCE</scope>
    <source>
        <strain evidence="6">KAUST100406-0324</strain>
    </source>
</reference>
<proteinExistence type="inferred from homology"/>
<dbReference type="SMART" id="SM00978">
    <property type="entry name" value="Tim44"/>
    <property type="match status" value="1"/>
</dbReference>
<dbReference type="GO" id="GO:0016020">
    <property type="term" value="C:membrane"/>
    <property type="evidence" value="ECO:0007669"/>
    <property type="project" value="UniProtKB-SubCell"/>
</dbReference>
<comment type="similarity">
    <text evidence="2">Belongs to the Tim44 family.</text>
</comment>
<dbReference type="InterPro" id="IPR032710">
    <property type="entry name" value="NTF2-like_dom_sf"/>
</dbReference>
<dbReference type="Pfam" id="PF04280">
    <property type="entry name" value="Tim44"/>
    <property type="match status" value="1"/>
</dbReference>
<evidence type="ECO:0000256" key="1">
    <source>
        <dbReference type="ARBA" id="ARBA00004370"/>
    </source>
</evidence>
<keyword evidence="4" id="KW-0472">Membrane</keyword>
<dbReference type="RefSeq" id="WP_159964458.1">
    <property type="nucleotide sequence ID" value="NZ_APKE01000014.1"/>
</dbReference>
<evidence type="ECO:0000256" key="3">
    <source>
        <dbReference type="ARBA" id="ARBA00022946"/>
    </source>
</evidence>
<dbReference type="PANTHER" id="PTHR10721:SF1">
    <property type="entry name" value="MITOCHONDRIAL IMPORT INNER MEMBRANE TRANSLOCASE SUBUNIT TIM44"/>
    <property type="match status" value="1"/>
</dbReference>
<keyword evidence="7" id="KW-1185">Reference proteome</keyword>
<dbReference type="Gene3D" id="3.10.450.240">
    <property type="match status" value="1"/>
</dbReference>
<dbReference type="AlphaFoldDB" id="A0A921NRE2"/>
<evidence type="ECO:0000259" key="5">
    <source>
        <dbReference type="SMART" id="SM00978"/>
    </source>
</evidence>
<dbReference type="InterPro" id="IPR007379">
    <property type="entry name" value="Tim44-like_dom"/>
</dbReference>
<keyword evidence="3" id="KW-0809">Transit peptide</keyword>
<dbReference type="SUPFAM" id="SSF54427">
    <property type="entry name" value="NTF2-like"/>
    <property type="match status" value="1"/>
</dbReference>
<evidence type="ECO:0000256" key="2">
    <source>
        <dbReference type="ARBA" id="ARBA00009597"/>
    </source>
</evidence>
<evidence type="ECO:0000313" key="7">
    <source>
        <dbReference type="Proteomes" id="UP000698242"/>
    </source>
</evidence>
<dbReference type="GO" id="GO:0051087">
    <property type="term" value="F:protein-folding chaperone binding"/>
    <property type="evidence" value="ECO:0007669"/>
    <property type="project" value="TreeGrafter"/>
</dbReference>
<dbReference type="PANTHER" id="PTHR10721">
    <property type="entry name" value="MITOCHONDRIAL IMPORT INNER MEMBRANE TRANSLOCASE SUBUNIT TIM44"/>
    <property type="match status" value="1"/>
</dbReference>
<evidence type="ECO:0000313" key="6">
    <source>
        <dbReference type="EMBL" id="KAF0676310.1"/>
    </source>
</evidence>
<dbReference type="Proteomes" id="UP000698242">
    <property type="component" value="Unassembled WGS sequence"/>
</dbReference>
<protein>
    <submittedName>
        <fullName evidence="6">Tim44-like domain containing protein</fullName>
    </submittedName>
</protein>
<sequence length="222" mass="24185">MSSAVIQLLVLAGIAVFLIVRLKNVLGTRDGFEKPPVGKTDKPESRISRRHDFEVIEGGPDRDITDHVEDGTESAKALAAMKMAEPGFSVSEFLQGARGAYEMILTAFEKGDISEVRGFLSEEVAEAFDGVIDSRAEQGLTVEADIVGVRDVQLSRAAMDRDSKLGEITVTFLAEMTSVVRNAEGEIVEGDPRGIKRQRDVWTFARTMGANDPNWQLVATGE</sequence>
<name>A0A921NRE2_9RHOB</name>
<dbReference type="GO" id="GO:0030150">
    <property type="term" value="P:protein import into mitochondrial matrix"/>
    <property type="evidence" value="ECO:0007669"/>
    <property type="project" value="TreeGrafter"/>
</dbReference>
<evidence type="ECO:0000256" key="4">
    <source>
        <dbReference type="ARBA" id="ARBA00023136"/>
    </source>
</evidence>
<dbReference type="PIRSF" id="PIRSF031890">
    <property type="entry name" value="UCP031890_transporter_Tim44"/>
    <property type="match status" value="1"/>
</dbReference>
<comment type="caution">
    <text evidence="6">The sequence shown here is derived from an EMBL/GenBank/DDBJ whole genome shotgun (WGS) entry which is preliminary data.</text>
</comment>
<accession>A0A921NRE2</accession>
<dbReference type="EMBL" id="APKE01000014">
    <property type="protein sequence ID" value="KAF0676310.1"/>
    <property type="molecule type" value="Genomic_DNA"/>
</dbReference>
<comment type="subcellular location">
    <subcellularLocation>
        <location evidence="1">Membrane</location>
    </subcellularLocation>
</comment>
<gene>
    <name evidence="6" type="ORF">PMES_01041</name>
</gene>
<dbReference type="InterPro" id="IPR016985">
    <property type="entry name" value="UCP031890_Tim44-rel"/>
</dbReference>
<dbReference type="OrthoDB" id="9798618at2"/>